<evidence type="ECO:0000256" key="1">
    <source>
        <dbReference type="ARBA" id="ARBA00004651"/>
    </source>
</evidence>
<dbReference type="EMBL" id="NUWN01000008">
    <property type="protein sequence ID" value="PFK47114.1"/>
    <property type="molecule type" value="Genomic_DNA"/>
</dbReference>
<evidence type="ECO:0000259" key="7">
    <source>
        <dbReference type="Pfam" id="PF00482"/>
    </source>
</evidence>
<keyword evidence="2" id="KW-1003">Cell membrane</keyword>
<dbReference type="Gene3D" id="1.20.81.30">
    <property type="entry name" value="Type II secretion system (T2SS), domain F"/>
    <property type="match status" value="1"/>
</dbReference>
<feature type="domain" description="Type II secretion system protein GspF" evidence="7">
    <location>
        <begin position="142"/>
        <end position="266"/>
    </location>
</feature>
<feature type="transmembrane region" description="Helical" evidence="6">
    <location>
        <begin position="250"/>
        <end position="270"/>
    </location>
</feature>
<feature type="transmembrane region" description="Helical" evidence="6">
    <location>
        <begin position="282"/>
        <end position="300"/>
    </location>
</feature>
<sequence>MIAAGALTLAALSFFWGIYFYLEFRNAKKGWTKEIDAYYKVEKKRKSVLVLLGEKFDRTDYAKGFQVELQKIGIKLTPSEFYGILIFGAGFIAYGLSEFIGIPMIFAMLLAIGSIEGIKRAVFLFRKAKYQQLLEQSLSEVCRLLSNGARAGLSIQQGIELVGKEAPYPANVEFIKLSRELQLGVSLEHVLENFQNKYQSRDLNILIATLQVQKEAGGNLAAALNEMSQTLDERKILKQMVKTLTAEQKYVAMILPFMPVFIVLLMNAIIDGFIDPLFTPVGFILLAIFGTGVFVGFILIRKVTKIRV</sequence>
<evidence type="ECO:0000256" key="4">
    <source>
        <dbReference type="ARBA" id="ARBA00022989"/>
    </source>
</evidence>
<name>A0A2B0MW40_BACCE</name>
<comment type="caution">
    <text evidence="8">The sequence shown here is derived from an EMBL/GenBank/DDBJ whole genome shotgun (WGS) entry which is preliminary data.</text>
</comment>
<dbReference type="RefSeq" id="WP_098489478.1">
    <property type="nucleotide sequence ID" value="NZ_NUWN01000008.1"/>
</dbReference>
<dbReference type="PANTHER" id="PTHR35007:SF1">
    <property type="entry name" value="PILUS ASSEMBLY PROTEIN"/>
    <property type="match status" value="1"/>
</dbReference>
<dbReference type="PANTHER" id="PTHR35007">
    <property type="entry name" value="INTEGRAL MEMBRANE PROTEIN-RELATED"/>
    <property type="match status" value="1"/>
</dbReference>
<dbReference type="Proteomes" id="UP000242656">
    <property type="component" value="Unassembled WGS sequence"/>
</dbReference>
<protein>
    <recommendedName>
        <fullName evidence="7">Type II secretion system protein GspF domain-containing protein</fullName>
    </recommendedName>
</protein>
<dbReference type="GO" id="GO:0005886">
    <property type="term" value="C:plasma membrane"/>
    <property type="evidence" value="ECO:0007669"/>
    <property type="project" value="UniProtKB-SubCell"/>
</dbReference>
<feature type="transmembrane region" description="Helical" evidence="6">
    <location>
        <begin position="6"/>
        <end position="24"/>
    </location>
</feature>
<dbReference type="InterPro" id="IPR042094">
    <property type="entry name" value="T2SS_GspF_sf"/>
</dbReference>
<evidence type="ECO:0000256" key="3">
    <source>
        <dbReference type="ARBA" id="ARBA00022692"/>
    </source>
</evidence>
<proteinExistence type="predicted"/>
<evidence type="ECO:0000256" key="5">
    <source>
        <dbReference type="ARBA" id="ARBA00023136"/>
    </source>
</evidence>
<dbReference type="InterPro" id="IPR018076">
    <property type="entry name" value="T2SS_GspF_dom"/>
</dbReference>
<evidence type="ECO:0000256" key="2">
    <source>
        <dbReference type="ARBA" id="ARBA00022475"/>
    </source>
</evidence>
<feature type="transmembrane region" description="Helical" evidence="6">
    <location>
        <begin position="79"/>
        <end position="96"/>
    </location>
</feature>
<evidence type="ECO:0000256" key="6">
    <source>
        <dbReference type="SAM" id="Phobius"/>
    </source>
</evidence>
<comment type="subcellular location">
    <subcellularLocation>
        <location evidence="1">Cell membrane</location>
        <topology evidence="1">Multi-pass membrane protein</topology>
    </subcellularLocation>
</comment>
<evidence type="ECO:0000313" key="9">
    <source>
        <dbReference type="Proteomes" id="UP000242656"/>
    </source>
</evidence>
<reference evidence="8 9" key="1">
    <citation type="submission" date="2017-09" db="EMBL/GenBank/DDBJ databases">
        <title>Large-scale bioinformatics analysis of Bacillus genomes uncovers conserved roles of natural products in bacterial physiology.</title>
        <authorList>
            <consortium name="Agbiome Team Llc"/>
            <person name="Bleich R.M."/>
            <person name="Grubbs K.J."/>
            <person name="Santa Maria K.C."/>
            <person name="Allen S.E."/>
            <person name="Farag S."/>
            <person name="Shank E.A."/>
            <person name="Bowers A."/>
        </authorList>
    </citation>
    <scope>NUCLEOTIDE SEQUENCE [LARGE SCALE GENOMIC DNA]</scope>
    <source>
        <strain evidence="8 9">AFS083043</strain>
    </source>
</reference>
<feature type="transmembrane region" description="Helical" evidence="6">
    <location>
        <begin position="102"/>
        <end position="122"/>
    </location>
</feature>
<dbReference type="Pfam" id="PF00482">
    <property type="entry name" value="T2SSF"/>
    <property type="match status" value="1"/>
</dbReference>
<dbReference type="AlphaFoldDB" id="A0A2B0MW40"/>
<keyword evidence="4 6" id="KW-1133">Transmembrane helix</keyword>
<gene>
    <name evidence="8" type="ORF">COI93_02260</name>
</gene>
<keyword evidence="3 6" id="KW-0812">Transmembrane</keyword>
<keyword evidence="5 6" id="KW-0472">Membrane</keyword>
<accession>A0A2B0MW40</accession>
<evidence type="ECO:0000313" key="8">
    <source>
        <dbReference type="EMBL" id="PFK47114.1"/>
    </source>
</evidence>
<organism evidence="8 9">
    <name type="scientific">Bacillus cereus</name>
    <dbReference type="NCBI Taxonomy" id="1396"/>
    <lineage>
        <taxon>Bacteria</taxon>
        <taxon>Bacillati</taxon>
        <taxon>Bacillota</taxon>
        <taxon>Bacilli</taxon>
        <taxon>Bacillales</taxon>
        <taxon>Bacillaceae</taxon>
        <taxon>Bacillus</taxon>
        <taxon>Bacillus cereus group</taxon>
    </lineage>
</organism>